<dbReference type="CDD" id="cd09859">
    <property type="entry name" value="PIN_53EXO"/>
    <property type="match status" value="1"/>
</dbReference>
<dbReference type="GO" id="GO:0006261">
    <property type="term" value="P:DNA-templated DNA replication"/>
    <property type="evidence" value="ECO:0007669"/>
    <property type="project" value="UniProtKB-UniRule"/>
</dbReference>
<dbReference type="CDD" id="cd09898">
    <property type="entry name" value="H3TH_53EXO"/>
    <property type="match status" value="1"/>
</dbReference>
<evidence type="ECO:0000256" key="4">
    <source>
        <dbReference type="ARBA" id="ARBA00022679"/>
    </source>
</evidence>
<dbReference type="NCBIfam" id="TIGR00593">
    <property type="entry name" value="pola"/>
    <property type="match status" value="1"/>
</dbReference>
<keyword evidence="6 16" id="KW-0235">DNA replication</keyword>
<feature type="domain" description="DNA-directed DNA polymerase family A palm" evidence="19">
    <location>
        <begin position="704"/>
        <end position="925"/>
    </location>
</feature>
<dbReference type="InterPro" id="IPR002421">
    <property type="entry name" value="5-3_exonuclease"/>
</dbReference>
<dbReference type="Pfam" id="PF02739">
    <property type="entry name" value="5_3_exonuc_N"/>
    <property type="match status" value="1"/>
</dbReference>
<organism evidence="20 21">
    <name type="scientific">Zarconia navalis LEGE 11467</name>
    <dbReference type="NCBI Taxonomy" id="1828826"/>
    <lineage>
        <taxon>Bacteria</taxon>
        <taxon>Bacillati</taxon>
        <taxon>Cyanobacteriota</taxon>
        <taxon>Cyanophyceae</taxon>
        <taxon>Oscillatoriophycideae</taxon>
        <taxon>Oscillatoriales</taxon>
        <taxon>Oscillatoriales incertae sedis</taxon>
        <taxon>Zarconia</taxon>
        <taxon>Zarconia navalis</taxon>
    </lineage>
</organism>
<dbReference type="InterPro" id="IPR012337">
    <property type="entry name" value="RNaseH-like_sf"/>
</dbReference>
<evidence type="ECO:0000256" key="7">
    <source>
        <dbReference type="ARBA" id="ARBA00022722"/>
    </source>
</evidence>
<keyword evidence="5 16" id="KW-0548">Nucleotidyltransferase</keyword>
<keyword evidence="8 16" id="KW-0227">DNA damage</keyword>
<dbReference type="InterPro" id="IPR002562">
    <property type="entry name" value="3'-5'_exonuclease_dom"/>
</dbReference>
<dbReference type="PANTHER" id="PTHR10133">
    <property type="entry name" value="DNA POLYMERASE I"/>
    <property type="match status" value="1"/>
</dbReference>
<dbReference type="RefSeq" id="WP_264321738.1">
    <property type="nucleotide sequence ID" value="NZ_JADEXN010000208.1"/>
</dbReference>
<dbReference type="CDD" id="cd06139">
    <property type="entry name" value="DNA_polA_I_Ecoli_like_exo"/>
    <property type="match status" value="1"/>
</dbReference>
<evidence type="ECO:0000256" key="1">
    <source>
        <dbReference type="ARBA" id="ARBA00007705"/>
    </source>
</evidence>
<proteinExistence type="inferred from homology"/>
<dbReference type="GO" id="GO:0003887">
    <property type="term" value="F:DNA-directed DNA polymerase activity"/>
    <property type="evidence" value="ECO:0007669"/>
    <property type="project" value="UniProtKB-UniRule"/>
</dbReference>
<dbReference type="InterPro" id="IPR001098">
    <property type="entry name" value="DNA-dir_DNA_pol_A_palm_dom"/>
</dbReference>
<evidence type="ECO:0000313" key="21">
    <source>
        <dbReference type="Proteomes" id="UP000621799"/>
    </source>
</evidence>
<keyword evidence="7" id="KW-0540">Nuclease</keyword>
<evidence type="ECO:0000256" key="16">
    <source>
        <dbReference type="RuleBase" id="RU004460"/>
    </source>
</evidence>
<dbReference type="SMART" id="SM00482">
    <property type="entry name" value="POLAc"/>
    <property type="match status" value="1"/>
</dbReference>
<dbReference type="SMART" id="SM00475">
    <property type="entry name" value="53EXOc"/>
    <property type="match status" value="1"/>
</dbReference>
<dbReference type="Proteomes" id="UP000621799">
    <property type="component" value="Unassembled WGS sequence"/>
</dbReference>
<keyword evidence="10 16" id="KW-0269">Exonuclease</keyword>
<dbReference type="Gene3D" id="3.30.420.10">
    <property type="entry name" value="Ribonuclease H-like superfamily/Ribonuclease H"/>
    <property type="match status" value="1"/>
</dbReference>
<dbReference type="Pfam" id="PF01612">
    <property type="entry name" value="DNA_pol_A_exo1"/>
    <property type="match status" value="1"/>
</dbReference>
<evidence type="ECO:0000256" key="10">
    <source>
        <dbReference type="ARBA" id="ARBA00022839"/>
    </source>
</evidence>
<dbReference type="Pfam" id="PF01367">
    <property type="entry name" value="5_3_exonuc"/>
    <property type="match status" value="1"/>
</dbReference>
<dbReference type="PANTHER" id="PTHR10133:SF27">
    <property type="entry name" value="DNA POLYMERASE NU"/>
    <property type="match status" value="1"/>
</dbReference>
<dbReference type="InterPro" id="IPR008918">
    <property type="entry name" value="HhH2"/>
</dbReference>
<gene>
    <name evidence="16 20" type="primary">polA</name>
    <name evidence="20" type="ORF">IQ235_12160</name>
</gene>
<evidence type="ECO:0000256" key="13">
    <source>
        <dbReference type="ARBA" id="ARBA00023204"/>
    </source>
</evidence>
<dbReference type="CDD" id="cd08637">
    <property type="entry name" value="DNA_pol_A_pol_I_C"/>
    <property type="match status" value="1"/>
</dbReference>
<keyword evidence="11 16" id="KW-0239">DNA-directed DNA polymerase</keyword>
<evidence type="ECO:0000256" key="8">
    <source>
        <dbReference type="ARBA" id="ARBA00022763"/>
    </source>
</evidence>
<reference evidence="20" key="1">
    <citation type="submission" date="2020-10" db="EMBL/GenBank/DDBJ databases">
        <authorList>
            <person name="Castelo-Branco R."/>
            <person name="Eusebio N."/>
            <person name="Adriana R."/>
            <person name="Vieira A."/>
            <person name="Brugerolle De Fraissinette N."/>
            <person name="Rezende De Castro R."/>
            <person name="Schneider M.P."/>
            <person name="Vasconcelos V."/>
            <person name="Leao P.N."/>
        </authorList>
    </citation>
    <scope>NUCLEOTIDE SEQUENCE</scope>
    <source>
        <strain evidence="20">LEGE 11467</strain>
    </source>
</reference>
<dbReference type="FunFam" id="1.10.150.20:FF:000003">
    <property type="entry name" value="DNA polymerase I"/>
    <property type="match status" value="1"/>
</dbReference>
<evidence type="ECO:0000256" key="12">
    <source>
        <dbReference type="ARBA" id="ARBA00023125"/>
    </source>
</evidence>
<dbReference type="EMBL" id="JADEXN010000208">
    <property type="protein sequence ID" value="MBE9041534.1"/>
    <property type="molecule type" value="Genomic_DNA"/>
</dbReference>
<evidence type="ECO:0000256" key="6">
    <source>
        <dbReference type="ARBA" id="ARBA00022705"/>
    </source>
</evidence>
<dbReference type="Gene3D" id="1.10.150.20">
    <property type="entry name" value="5' to 3' exonuclease, C-terminal subdomain"/>
    <property type="match status" value="2"/>
</dbReference>
<keyword evidence="13 16" id="KW-0234">DNA repair</keyword>
<sequence length="961" mass="106737">MSANPTFLLIDGHSLAFRAYYAFAKSREGGLRTSKGVPTSVCFGFLKSLLETIETHKPEYVAIAFDTKTPTFRHEADPNYKANRSETPEDFIPDIQNLQELLKAFDFTVLTAPGYEADDILGTLSRVAADASYSVKILSGDRDLFQLVDAEKEISVLYTSGSYGKRNNASKPEEFTPEGVLAKLKVLPEKVVDYKALCGDASDNIPGVSGIGPKTAVKLLAQYGSLDGIYEAIDGIKGANQKKLVAGKDAAYRSQFLAEIKQDIPMELELESCQLKGFSEEKVIPALKKLELTTFVNNITQLQGKLGGTAAVETTPEKIAPDEDNDTWFFSAEETETAQQPEAVPIQVQIIQTEAQLAELVERLKTYTHRETPVAWDTETTALEPRDAELVGIGCCWGTGEADVAYIPIGHKIGQNLPLETALEGLREILESPAYPKSLQNAKFDRLILRHQGIELAGVAFDTMLASYVLNPENTHNLADLSLRYLGITAQSYQDLVPKGKTIADLAIPAVANYCGMDVYTTFGLVEKLRAELAAVPKLEKLLLEVEQPLEPVLADMESRGICIDTAYLQELSGSLAVSLQQIETQAYDMAGEEFNLGSPKQLSQLLFEKLELDKRKTRKTKTGYSTNAAVLEKLQGDHPIVDNILEYRTLSKLKSTYVDALPALVREDTGRVHTDFNQTVTATGRLSSSNPNLQNIPIRTEFSRQIRKAFVPKEGWILAAADYSQIELRILAHLSQEPVLIEAYQNNRDVHRLTAQLLFEKEDVTPDERRLGKTINFGVIYGMGAQRFAREAGFSVVEGREFIERYNDRYAKVFEYLQQMKREAIANGYVETILGRRRYFEFESGSLRKLKDSDPKSIDLDKIKNIGQFDAQSLRAAANAPIQGSSADIIKIAMVKLHEVLQDYQGQLLLQVHDELVLEIPPEEWEELQPIVGSTMEEAIALSVPLVVDVGTGRNWMETK</sequence>
<dbReference type="Gene3D" id="1.20.1060.10">
    <property type="entry name" value="Taq DNA Polymerase, Chain T, domain 4"/>
    <property type="match status" value="1"/>
</dbReference>
<keyword evidence="12 16" id="KW-0238">DNA-binding</keyword>
<dbReference type="SUPFAM" id="SSF47807">
    <property type="entry name" value="5' to 3' exonuclease, C-terminal subdomain"/>
    <property type="match status" value="1"/>
</dbReference>
<keyword evidence="4 16" id="KW-0808">Transferase</keyword>
<dbReference type="AlphaFoldDB" id="A0A928VXQ2"/>
<dbReference type="InterPro" id="IPR018320">
    <property type="entry name" value="DNA_polymerase_1"/>
</dbReference>
<dbReference type="GO" id="GO:0008408">
    <property type="term" value="F:3'-5' exonuclease activity"/>
    <property type="evidence" value="ECO:0007669"/>
    <property type="project" value="UniProtKB-UniRule"/>
</dbReference>
<keyword evidence="9 16" id="KW-0378">Hydrolase</keyword>
<dbReference type="GO" id="GO:0003677">
    <property type="term" value="F:DNA binding"/>
    <property type="evidence" value="ECO:0007669"/>
    <property type="project" value="UniProtKB-UniRule"/>
</dbReference>
<dbReference type="GO" id="GO:0008409">
    <property type="term" value="F:5'-3' exonuclease activity"/>
    <property type="evidence" value="ECO:0007669"/>
    <property type="project" value="UniProtKB-UniRule"/>
</dbReference>
<dbReference type="InterPro" id="IPR029060">
    <property type="entry name" value="PIN-like_dom_sf"/>
</dbReference>
<evidence type="ECO:0000256" key="2">
    <source>
        <dbReference type="ARBA" id="ARBA00012417"/>
    </source>
</evidence>
<dbReference type="SUPFAM" id="SSF56672">
    <property type="entry name" value="DNA/RNA polymerases"/>
    <property type="match status" value="1"/>
</dbReference>
<dbReference type="Pfam" id="PF00476">
    <property type="entry name" value="DNA_pol_A"/>
    <property type="match status" value="1"/>
</dbReference>
<feature type="domain" description="3'-5' exonuclease" evidence="17">
    <location>
        <begin position="348"/>
        <end position="534"/>
    </location>
</feature>
<dbReference type="EC" id="2.7.7.7" evidence="2 15"/>
<dbReference type="InterPro" id="IPR002298">
    <property type="entry name" value="DNA_polymerase_A"/>
</dbReference>
<protein>
    <recommendedName>
        <fullName evidence="3 15">DNA polymerase I</fullName>
        <ecNumber evidence="2 15">2.7.7.7</ecNumber>
    </recommendedName>
</protein>
<evidence type="ECO:0000313" key="20">
    <source>
        <dbReference type="EMBL" id="MBE9041534.1"/>
    </source>
</evidence>
<evidence type="ECO:0000259" key="19">
    <source>
        <dbReference type="SMART" id="SM00482"/>
    </source>
</evidence>
<dbReference type="FunFam" id="1.20.1060.10:FF:000001">
    <property type="entry name" value="DNA polymerase I"/>
    <property type="match status" value="1"/>
</dbReference>
<dbReference type="NCBIfam" id="NF004397">
    <property type="entry name" value="PRK05755.1"/>
    <property type="match status" value="1"/>
</dbReference>
<dbReference type="Gene3D" id="3.40.50.1010">
    <property type="entry name" value="5'-nuclease"/>
    <property type="match status" value="1"/>
</dbReference>
<keyword evidence="21" id="KW-1185">Reference proteome</keyword>
<comment type="function">
    <text evidence="16">In addition to polymerase activity, this DNA polymerase exhibits 3'-5' and 5'-3' exonuclease activity.</text>
</comment>
<evidence type="ECO:0000256" key="11">
    <source>
        <dbReference type="ARBA" id="ARBA00022932"/>
    </source>
</evidence>
<dbReference type="FunFam" id="1.10.150.20:FF:000002">
    <property type="entry name" value="DNA polymerase I"/>
    <property type="match status" value="1"/>
</dbReference>
<evidence type="ECO:0000256" key="5">
    <source>
        <dbReference type="ARBA" id="ARBA00022695"/>
    </source>
</evidence>
<dbReference type="InterPro" id="IPR036279">
    <property type="entry name" value="5-3_exonuclease_C_sf"/>
</dbReference>
<dbReference type="InterPro" id="IPR020045">
    <property type="entry name" value="DNA_polI_H3TH"/>
</dbReference>
<dbReference type="GO" id="GO:0006302">
    <property type="term" value="P:double-strand break repair"/>
    <property type="evidence" value="ECO:0007669"/>
    <property type="project" value="TreeGrafter"/>
</dbReference>
<evidence type="ECO:0000256" key="14">
    <source>
        <dbReference type="ARBA" id="ARBA00049244"/>
    </source>
</evidence>
<comment type="similarity">
    <text evidence="1 16">Belongs to the DNA polymerase type-A family.</text>
</comment>
<dbReference type="Gene3D" id="3.30.70.370">
    <property type="match status" value="1"/>
</dbReference>
<name>A0A928VXQ2_9CYAN</name>
<dbReference type="SMART" id="SM00279">
    <property type="entry name" value="HhH2"/>
    <property type="match status" value="1"/>
</dbReference>
<dbReference type="PRINTS" id="PR00868">
    <property type="entry name" value="DNAPOLI"/>
</dbReference>
<dbReference type="SUPFAM" id="SSF88723">
    <property type="entry name" value="PIN domain-like"/>
    <property type="match status" value="1"/>
</dbReference>
<evidence type="ECO:0000256" key="3">
    <source>
        <dbReference type="ARBA" id="ARBA00020311"/>
    </source>
</evidence>
<dbReference type="InterPro" id="IPR043502">
    <property type="entry name" value="DNA/RNA_pol_sf"/>
</dbReference>
<feature type="domain" description="5'-3' exonuclease" evidence="18">
    <location>
        <begin position="3"/>
        <end position="276"/>
    </location>
</feature>
<dbReference type="SMART" id="SM00474">
    <property type="entry name" value="35EXOc"/>
    <property type="match status" value="1"/>
</dbReference>
<dbReference type="SUPFAM" id="SSF53098">
    <property type="entry name" value="Ribonuclease H-like"/>
    <property type="match status" value="1"/>
</dbReference>
<evidence type="ECO:0000256" key="15">
    <source>
        <dbReference type="NCBIfam" id="TIGR00593"/>
    </source>
</evidence>
<evidence type="ECO:0000259" key="17">
    <source>
        <dbReference type="SMART" id="SM00474"/>
    </source>
</evidence>
<evidence type="ECO:0000259" key="18">
    <source>
        <dbReference type="SMART" id="SM00475"/>
    </source>
</evidence>
<accession>A0A928VXQ2</accession>
<evidence type="ECO:0000256" key="9">
    <source>
        <dbReference type="ARBA" id="ARBA00022801"/>
    </source>
</evidence>
<comment type="catalytic activity">
    <reaction evidence="14 16">
        <text>DNA(n) + a 2'-deoxyribonucleoside 5'-triphosphate = DNA(n+1) + diphosphate</text>
        <dbReference type="Rhea" id="RHEA:22508"/>
        <dbReference type="Rhea" id="RHEA-COMP:17339"/>
        <dbReference type="Rhea" id="RHEA-COMP:17340"/>
        <dbReference type="ChEBI" id="CHEBI:33019"/>
        <dbReference type="ChEBI" id="CHEBI:61560"/>
        <dbReference type="ChEBI" id="CHEBI:173112"/>
        <dbReference type="EC" id="2.7.7.7"/>
    </reaction>
</comment>
<comment type="caution">
    <text evidence="20">The sequence shown here is derived from an EMBL/GenBank/DDBJ whole genome shotgun (WGS) entry which is preliminary data.</text>
</comment>
<dbReference type="InterPro" id="IPR036397">
    <property type="entry name" value="RNaseH_sf"/>
</dbReference>
<dbReference type="InterPro" id="IPR020046">
    <property type="entry name" value="5-3_exonucl_a-hlix_arch_N"/>
</dbReference>